<evidence type="ECO:0000256" key="1">
    <source>
        <dbReference type="SAM" id="Coils"/>
    </source>
</evidence>
<feature type="coiled-coil region" evidence="1">
    <location>
        <begin position="137"/>
        <end position="171"/>
    </location>
</feature>
<feature type="compositionally biased region" description="Basic and acidic residues" evidence="2">
    <location>
        <begin position="525"/>
        <end position="542"/>
    </location>
</feature>
<dbReference type="PANTHER" id="PTHR33701">
    <property type="entry name" value="TRANSMEMBRANE PROTEIN"/>
    <property type="match status" value="1"/>
</dbReference>
<dbReference type="PANTHER" id="PTHR33701:SF2">
    <property type="entry name" value="TRANSMEMBRANE PROTEIN"/>
    <property type="match status" value="1"/>
</dbReference>
<feature type="region of interest" description="Disordered" evidence="2">
    <location>
        <begin position="497"/>
        <end position="542"/>
    </location>
</feature>
<comment type="caution">
    <text evidence="3">The sequence shown here is derived from an EMBL/GenBank/DDBJ whole genome shotgun (WGS) entry which is preliminary data.</text>
</comment>
<organism evidence="3 4">
    <name type="scientific">Adiantum capillus-veneris</name>
    <name type="common">Maidenhair fern</name>
    <dbReference type="NCBI Taxonomy" id="13818"/>
    <lineage>
        <taxon>Eukaryota</taxon>
        <taxon>Viridiplantae</taxon>
        <taxon>Streptophyta</taxon>
        <taxon>Embryophyta</taxon>
        <taxon>Tracheophyta</taxon>
        <taxon>Polypodiopsida</taxon>
        <taxon>Polypodiidae</taxon>
        <taxon>Polypodiales</taxon>
        <taxon>Pteridineae</taxon>
        <taxon>Pteridaceae</taxon>
        <taxon>Vittarioideae</taxon>
        <taxon>Adiantum</taxon>
    </lineage>
</organism>
<reference evidence="3" key="1">
    <citation type="submission" date="2021-01" db="EMBL/GenBank/DDBJ databases">
        <title>Adiantum capillus-veneris genome.</title>
        <authorList>
            <person name="Fang Y."/>
            <person name="Liao Q."/>
        </authorList>
    </citation>
    <scope>NUCLEOTIDE SEQUENCE</scope>
    <source>
        <strain evidence="3">H3</strain>
        <tissue evidence="3">Leaf</tissue>
    </source>
</reference>
<dbReference type="OrthoDB" id="1939754at2759"/>
<feature type="compositionally biased region" description="Polar residues" evidence="2">
    <location>
        <begin position="497"/>
        <end position="508"/>
    </location>
</feature>
<proteinExistence type="predicted"/>
<dbReference type="Proteomes" id="UP000886520">
    <property type="component" value="Chromosome 3"/>
</dbReference>
<keyword evidence="1" id="KW-0175">Coiled coil</keyword>
<keyword evidence="4" id="KW-1185">Reference proteome</keyword>
<evidence type="ECO:0000313" key="3">
    <source>
        <dbReference type="EMBL" id="KAI5083087.1"/>
    </source>
</evidence>
<name>A0A9D4VBD0_ADICA</name>
<evidence type="ECO:0000313" key="4">
    <source>
        <dbReference type="Proteomes" id="UP000886520"/>
    </source>
</evidence>
<protein>
    <submittedName>
        <fullName evidence="3">Uncharacterized protein</fullName>
    </submittedName>
</protein>
<dbReference type="AlphaFoldDB" id="A0A9D4VBD0"/>
<sequence>MLAMAPSFVIRNFVVSVLSTSKIGADQLLTCGCRLRIVERLNRSSIPRPSGLSIQGVSFKERSMATQGGVADIAITITPPLPPNIQQEQTSPSSSAHINSFVKSLDRKARSYFKTFERSLSFSTGESRDEDPSSMTIEFLKARLQAQRAEYKAEKQKAQQLAKKVLELEKRLYAEIERRRKAEHHGLILSPRYSTKLRSFHSYNERMELQKFREPSSGEEHSDCCSEISSSEDGIFLISPSSLRHQLEHQHMTNQHEGLLSKEINETSVMDKESIIINDDELRKKTYGGSRRELYVPERSEDFDNNDTWHTTDSMDPHPSKIANTVNNSSSEHEKPLDAEQSVLYNQPYVQTGTLYEMDFDTRSEKPHYINATKEPMFSCLTCQQTIPQNHLPADGMTHDNFSHLKGAHALDSPTPLEAGKTPDFGLTVKPGSLKDIGQNQVHGYTFVHSDTYKNVSSGEYVKAILPLDVIRTLEDYEISLLRLSFEKLPCPCKKGSPNSYNSLSPLQASRGARRHGYRMSLDGGMDRLQEMRHKDRQSSSR</sequence>
<evidence type="ECO:0000256" key="2">
    <source>
        <dbReference type="SAM" id="MobiDB-lite"/>
    </source>
</evidence>
<dbReference type="EMBL" id="JABFUD020000002">
    <property type="protein sequence ID" value="KAI5083087.1"/>
    <property type="molecule type" value="Genomic_DNA"/>
</dbReference>
<accession>A0A9D4VBD0</accession>
<gene>
    <name evidence="3" type="ORF">GOP47_0002830</name>
</gene>